<dbReference type="Proteomes" id="UP001215280">
    <property type="component" value="Unassembled WGS sequence"/>
</dbReference>
<protein>
    <submittedName>
        <fullName evidence="2">Uncharacterized protein</fullName>
    </submittedName>
</protein>
<evidence type="ECO:0000256" key="1">
    <source>
        <dbReference type="SAM" id="MobiDB-lite"/>
    </source>
</evidence>
<proteinExistence type="predicted"/>
<comment type="caution">
    <text evidence="2">The sequence shown here is derived from an EMBL/GenBank/DDBJ whole genome shotgun (WGS) entry which is preliminary data.</text>
</comment>
<feature type="region of interest" description="Disordered" evidence="1">
    <location>
        <begin position="73"/>
        <end position="114"/>
    </location>
</feature>
<evidence type="ECO:0000313" key="3">
    <source>
        <dbReference type="Proteomes" id="UP001215280"/>
    </source>
</evidence>
<dbReference type="AlphaFoldDB" id="A0AAD7NMM7"/>
<dbReference type="EMBL" id="JARJLG010000030">
    <property type="protein sequence ID" value="KAJ7767408.1"/>
    <property type="molecule type" value="Genomic_DNA"/>
</dbReference>
<keyword evidence="3" id="KW-1185">Reference proteome</keyword>
<gene>
    <name evidence="2" type="ORF">DFH07DRAFT_769524</name>
</gene>
<sequence>MFSSLEATTPTSIGEISRNSVYELHWTQLDLPGRSPPKNCCCGPCHPTLLAWFTPSSARDHRLRQFAAEFINPIAKPEQDDPDPRPTSPGSVNSDDSADTVDFEPLAKGQSVSKAEKETLRARLVEWRILRHKKRGSSKFLSPEVALFPRTLEALVSSSGKFLSEAVIGKKQILAVVKHWDFGTDEDFHDVAEIISHWWSIFVSATPKSQHRTHKRTRAGRLPQYSQIHPTGARRRVLVPSNSSGTFAAQPRACYSLHFDSGPLCISPHFRTTLFGGRGCIFLDILYTCSTSGSSPDTGSDT</sequence>
<reference evidence="2" key="1">
    <citation type="submission" date="2023-03" db="EMBL/GenBank/DDBJ databases">
        <title>Massive genome expansion in bonnet fungi (Mycena s.s.) driven by repeated elements and novel gene families across ecological guilds.</title>
        <authorList>
            <consortium name="Lawrence Berkeley National Laboratory"/>
            <person name="Harder C.B."/>
            <person name="Miyauchi S."/>
            <person name="Viragh M."/>
            <person name="Kuo A."/>
            <person name="Thoen E."/>
            <person name="Andreopoulos B."/>
            <person name="Lu D."/>
            <person name="Skrede I."/>
            <person name="Drula E."/>
            <person name="Henrissat B."/>
            <person name="Morin E."/>
            <person name="Kohler A."/>
            <person name="Barry K."/>
            <person name="LaButti K."/>
            <person name="Morin E."/>
            <person name="Salamov A."/>
            <person name="Lipzen A."/>
            <person name="Mereny Z."/>
            <person name="Hegedus B."/>
            <person name="Baldrian P."/>
            <person name="Stursova M."/>
            <person name="Weitz H."/>
            <person name="Taylor A."/>
            <person name="Grigoriev I.V."/>
            <person name="Nagy L.G."/>
            <person name="Martin F."/>
            <person name="Kauserud H."/>
        </authorList>
    </citation>
    <scope>NUCLEOTIDE SEQUENCE</scope>
    <source>
        <strain evidence="2">CBHHK188m</strain>
    </source>
</reference>
<accession>A0AAD7NMM7</accession>
<name>A0AAD7NMM7_9AGAR</name>
<evidence type="ECO:0000313" key="2">
    <source>
        <dbReference type="EMBL" id="KAJ7767408.1"/>
    </source>
</evidence>
<organism evidence="2 3">
    <name type="scientific">Mycena maculata</name>
    <dbReference type="NCBI Taxonomy" id="230809"/>
    <lineage>
        <taxon>Eukaryota</taxon>
        <taxon>Fungi</taxon>
        <taxon>Dikarya</taxon>
        <taxon>Basidiomycota</taxon>
        <taxon>Agaricomycotina</taxon>
        <taxon>Agaricomycetes</taxon>
        <taxon>Agaricomycetidae</taxon>
        <taxon>Agaricales</taxon>
        <taxon>Marasmiineae</taxon>
        <taxon>Mycenaceae</taxon>
        <taxon>Mycena</taxon>
    </lineage>
</organism>